<evidence type="ECO:0000256" key="4">
    <source>
        <dbReference type="ARBA" id="ARBA00022984"/>
    </source>
</evidence>
<comment type="caution">
    <text evidence="9">The sequence shown here is derived from an EMBL/GenBank/DDBJ whole genome shotgun (WGS) entry which is preliminary data.</text>
</comment>
<dbReference type="PANTHER" id="PTHR30582">
    <property type="entry name" value="L,D-TRANSPEPTIDASE"/>
    <property type="match status" value="1"/>
</dbReference>
<sequence>MGSASGFAVAPAPRRWASGALGIASVLIGVAALVTATRGPGAIEQALPESAPPAPVARVAIASAATLPAITPAPATPGSPTDAGAINGANPATPISVAVADGTVQTVKVTDPRGASVPGEAVKGGWHTTVGLAYGTAYRVDVAAVGADGQPVHQTRTVNTVKPALLAYPSFIPAPGQQSVGVGQPLVVKFDHPVTDRAAAERALKVTTSPEQPGSWYWISPSEAHYRGKEYWQPNTTISLHAGMFGVDLGKGTFGELNRDLTVHVHDSWVAKADGKVEQMQIFHNGALVNTMPISLGSPGHPSHLGPHVVSDKMPTMTMDSCTYGVCEGDPGYYKEKVDLDLRISNDGEFVHSAPWSTGQQGDSNVSHGCVNLSPANAKWFFDHFNVGDVVEITNSGGPALPVYDTYGDWELDWPHWQSGSALR</sequence>
<dbReference type="InterPro" id="IPR041280">
    <property type="entry name" value="Big_10"/>
</dbReference>
<dbReference type="InterPro" id="IPR038063">
    <property type="entry name" value="Transpep_catalytic_dom"/>
</dbReference>
<evidence type="ECO:0000259" key="8">
    <source>
        <dbReference type="PROSITE" id="PS52029"/>
    </source>
</evidence>
<keyword evidence="3 7" id="KW-0133">Cell shape</keyword>
<keyword evidence="2" id="KW-0808">Transferase</keyword>
<dbReference type="Proteomes" id="UP001428817">
    <property type="component" value="Unassembled WGS sequence"/>
</dbReference>
<keyword evidence="4 7" id="KW-0573">Peptidoglycan synthesis</keyword>
<keyword evidence="5" id="KW-0012">Acyltransferase</keyword>
<dbReference type="Gene3D" id="2.40.440.10">
    <property type="entry name" value="L,D-transpeptidase catalytic domain-like"/>
    <property type="match status" value="1"/>
</dbReference>
<evidence type="ECO:0000313" key="10">
    <source>
        <dbReference type="Proteomes" id="UP001428817"/>
    </source>
</evidence>
<dbReference type="SUPFAM" id="SSF141523">
    <property type="entry name" value="L,D-transpeptidase catalytic domain-like"/>
    <property type="match status" value="1"/>
</dbReference>
<proteinExistence type="predicted"/>
<dbReference type="PANTHER" id="PTHR30582:SF2">
    <property type="entry name" value="L,D-TRANSPEPTIDASE YCIB-RELATED"/>
    <property type="match status" value="1"/>
</dbReference>
<protein>
    <submittedName>
        <fullName evidence="9">Ig-like domain-containing protein</fullName>
    </submittedName>
</protein>
<dbReference type="CDD" id="cd16913">
    <property type="entry name" value="YkuD_like"/>
    <property type="match status" value="1"/>
</dbReference>
<evidence type="ECO:0000256" key="5">
    <source>
        <dbReference type="ARBA" id="ARBA00023315"/>
    </source>
</evidence>
<dbReference type="InterPro" id="IPR050979">
    <property type="entry name" value="LD-transpeptidase"/>
</dbReference>
<feature type="domain" description="L,D-TPase catalytic" evidence="8">
    <location>
        <begin position="269"/>
        <end position="394"/>
    </location>
</feature>
<dbReference type="Gene3D" id="2.60.40.3780">
    <property type="match status" value="1"/>
</dbReference>
<dbReference type="PROSITE" id="PS52029">
    <property type="entry name" value="LD_TPASE"/>
    <property type="match status" value="1"/>
</dbReference>
<reference evidence="10" key="1">
    <citation type="journal article" date="2019" name="Int. J. Syst. Evol. Microbiol.">
        <title>The Global Catalogue of Microorganisms (GCM) 10K type strain sequencing project: providing services to taxonomists for standard genome sequencing and annotation.</title>
        <authorList>
            <consortium name="The Broad Institute Genomics Platform"/>
            <consortium name="The Broad Institute Genome Sequencing Center for Infectious Disease"/>
            <person name="Wu L."/>
            <person name="Ma J."/>
        </authorList>
    </citation>
    <scope>NUCLEOTIDE SEQUENCE [LARGE SCALE GENOMIC DNA]</scope>
    <source>
        <strain evidence="10">JCM 18303</strain>
    </source>
</reference>
<dbReference type="InterPro" id="IPR005490">
    <property type="entry name" value="LD_TPept_cat_dom"/>
</dbReference>
<gene>
    <name evidence="9" type="ORF">GCM10023321_05560</name>
</gene>
<evidence type="ECO:0000256" key="6">
    <source>
        <dbReference type="ARBA" id="ARBA00023316"/>
    </source>
</evidence>
<dbReference type="CDD" id="cd13432">
    <property type="entry name" value="LDT_IgD_like_2"/>
    <property type="match status" value="1"/>
</dbReference>
<feature type="active site" description="Proton donor/acceptor" evidence="7">
    <location>
        <position position="352"/>
    </location>
</feature>
<name>A0ABP9PJT6_9PSEU</name>
<comment type="pathway">
    <text evidence="1 7">Cell wall biogenesis; peptidoglycan biosynthesis.</text>
</comment>
<evidence type="ECO:0000256" key="3">
    <source>
        <dbReference type="ARBA" id="ARBA00022960"/>
    </source>
</evidence>
<evidence type="ECO:0000313" key="9">
    <source>
        <dbReference type="EMBL" id="GAA5146302.1"/>
    </source>
</evidence>
<dbReference type="Pfam" id="PF17964">
    <property type="entry name" value="Big_10"/>
    <property type="match status" value="1"/>
</dbReference>
<keyword evidence="6 7" id="KW-0961">Cell wall biogenesis/degradation</keyword>
<evidence type="ECO:0000256" key="2">
    <source>
        <dbReference type="ARBA" id="ARBA00022679"/>
    </source>
</evidence>
<accession>A0ABP9PJT6</accession>
<evidence type="ECO:0000256" key="7">
    <source>
        <dbReference type="PROSITE-ProRule" id="PRU01373"/>
    </source>
</evidence>
<evidence type="ECO:0000256" key="1">
    <source>
        <dbReference type="ARBA" id="ARBA00004752"/>
    </source>
</evidence>
<dbReference type="EMBL" id="BAABJP010000001">
    <property type="protein sequence ID" value="GAA5146302.1"/>
    <property type="molecule type" value="Genomic_DNA"/>
</dbReference>
<keyword evidence="10" id="KW-1185">Reference proteome</keyword>
<feature type="active site" description="Nucleophile" evidence="7">
    <location>
        <position position="370"/>
    </location>
</feature>
<organism evidence="9 10">
    <name type="scientific">Pseudonocardia eucalypti</name>
    <dbReference type="NCBI Taxonomy" id="648755"/>
    <lineage>
        <taxon>Bacteria</taxon>
        <taxon>Bacillati</taxon>
        <taxon>Actinomycetota</taxon>
        <taxon>Actinomycetes</taxon>
        <taxon>Pseudonocardiales</taxon>
        <taxon>Pseudonocardiaceae</taxon>
        <taxon>Pseudonocardia</taxon>
    </lineage>
</organism>
<dbReference type="Pfam" id="PF03734">
    <property type="entry name" value="YkuD"/>
    <property type="match status" value="1"/>
</dbReference>
<dbReference type="Gene3D" id="2.60.40.3710">
    <property type="match status" value="1"/>
</dbReference>